<name>A0A078AT30_STYLE</name>
<sequence length="172" mass="19807">MNKGKKQQFVDEPGYDSPTSSKLDIPTPQDIICIKIKKSDNQIVKIAINLKVDFVIDIKERVFQKERDEGKNIRLIYQDIKDGAFIHAFITQAPVHQPTEQNENSNNQSLANDPEERLGFDRLLANNSYSEIEVHSIRLQFHSIMMRCGIEKTNETSESLLENEEKCSQLEE</sequence>
<organism evidence="2 3">
    <name type="scientific">Stylonychia lemnae</name>
    <name type="common">Ciliate</name>
    <dbReference type="NCBI Taxonomy" id="5949"/>
    <lineage>
        <taxon>Eukaryota</taxon>
        <taxon>Sar</taxon>
        <taxon>Alveolata</taxon>
        <taxon>Ciliophora</taxon>
        <taxon>Intramacronucleata</taxon>
        <taxon>Spirotrichea</taxon>
        <taxon>Stichotrichia</taxon>
        <taxon>Sporadotrichida</taxon>
        <taxon>Oxytrichidae</taxon>
        <taxon>Stylonychinae</taxon>
        <taxon>Stylonychia</taxon>
    </lineage>
</organism>
<evidence type="ECO:0000313" key="2">
    <source>
        <dbReference type="EMBL" id="CDW85344.1"/>
    </source>
</evidence>
<proteinExistence type="predicted"/>
<dbReference type="AlphaFoldDB" id="A0A078AT30"/>
<protein>
    <submittedName>
        <fullName evidence="2">Uncharacterized protein</fullName>
    </submittedName>
</protein>
<dbReference type="SUPFAM" id="SSF54236">
    <property type="entry name" value="Ubiquitin-like"/>
    <property type="match status" value="1"/>
</dbReference>
<keyword evidence="3" id="KW-1185">Reference proteome</keyword>
<feature type="region of interest" description="Disordered" evidence="1">
    <location>
        <begin position="1"/>
        <end position="23"/>
    </location>
</feature>
<dbReference type="Proteomes" id="UP000039865">
    <property type="component" value="Unassembled WGS sequence"/>
</dbReference>
<evidence type="ECO:0000313" key="3">
    <source>
        <dbReference type="Proteomes" id="UP000039865"/>
    </source>
</evidence>
<accession>A0A078AT30</accession>
<reference evidence="2 3" key="1">
    <citation type="submission" date="2014-06" db="EMBL/GenBank/DDBJ databases">
        <authorList>
            <person name="Swart Estienne"/>
        </authorList>
    </citation>
    <scope>NUCLEOTIDE SEQUENCE [LARGE SCALE GENOMIC DNA]</scope>
    <source>
        <strain evidence="2 3">130c</strain>
    </source>
</reference>
<dbReference type="InterPro" id="IPR029071">
    <property type="entry name" value="Ubiquitin-like_domsf"/>
</dbReference>
<dbReference type="EMBL" id="CCKQ01013653">
    <property type="protein sequence ID" value="CDW85344.1"/>
    <property type="molecule type" value="Genomic_DNA"/>
</dbReference>
<dbReference type="InParanoid" id="A0A078AT30"/>
<gene>
    <name evidence="2" type="primary">Contig8799.g9398</name>
    <name evidence="2" type="ORF">STYLEM_14419</name>
</gene>
<dbReference type="OrthoDB" id="2556122at2759"/>
<evidence type="ECO:0000256" key="1">
    <source>
        <dbReference type="SAM" id="MobiDB-lite"/>
    </source>
</evidence>